<keyword evidence="2" id="KW-1185">Reference proteome</keyword>
<organism evidence="1 2">
    <name type="scientific">Lachnobacterium bovis DSM 14045</name>
    <dbReference type="NCBI Taxonomy" id="1122142"/>
    <lineage>
        <taxon>Bacteria</taxon>
        <taxon>Bacillati</taxon>
        <taxon>Bacillota</taxon>
        <taxon>Clostridia</taxon>
        <taxon>Lachnospirales</taxon>
        <taxon>Lachnospiraceae</taxon>
        <taxon>Lachnobacterium</taxon>
    </lineage>
</organism>
<proteinExistence type="predicted"/>
<dbReference type="OrthoDB" id="7605245at2"/>
<dbReference type="STRING" id="1122142.SAMN02910414_02253"/>
<name>A0A1H3MA54_9FIRM</name>
<protein>
    <submittedName>
        <fullName evidence="1">Uncharacterized protein</fullName>
    </submittedName>
</protein>
<evidence type="ECO:0000313" key="2">
    <source>
        <dbReference type="Proteomes" id="UP000183918"/>
    </source>
</evidence>
<evidence type="ECO:0000313" key="1">
    <source>
        <dbReference type="EMBL" id="SDY73466.1"/>
    </source>
</evidence>
<dbReference type="Proteomes" id="UP000183918">
    <property type="component" value="Unassembled WGS sequence"/>
</dbReference>
<dbReference type="RefSeq" id="WP_074718977.1">
    <property type="nucleotide sequence ID" value="NZ_FNPG01000032.1"/>
</dbReference>
<reference evidence="1 2" key="1">
    <citation type="submission" date="2016-10" db="EMBL/GenBank/DDBJ databases">
        <authorList>
            <person name="de Groot N.N."/>
        </authorList>
    </citation>
    <scope>NUCLEOTIDE SEQUENCE [LARGE SCALE GENOMIC DNA]</scope>
    <source>
        <strain evidence="1 2">DSM 14045</strain>
    </source>
</reference>
<gene>
    <name evidence="1" type="ORF">SAMN02910414_02253</name>
</gene>
<dbReference type="AlphaFoldDB" id="A0A1H3MA54"/>
<accession>A0A1H3MA54</accession>
<dbReference type="EMBL" id="FNPG01000032">
    <property type="protein sequence ID" value="SDY73466.1"/>
    <property type="molecule type" value="Genomic_DNA"/>
</dbReference>
<sequence>MKIRKGFVTNSSSTSFIISLKDEYSKDNFMKAIGADGNSPMNKIFEDLFSAIEDDKENLLDVVKEYGNDIEVEDFLSKKGFSQETIDKVGKMLADGRKVYYGKLSSDGETASEVFFCCESFVICDDNIYFNGNIGGW</sequence>